<dbReference type="EMBL" id="BAAADV010000001">
    <property type="protein sequence ID" value="GAA0662393.1"/>
    <property type="molecule type" value="Genomic_DNA"/>
</dbReference>
<feature type="transmembrane region" description="Helical" evidence="2">
    <location>
        <begin position="97"/>
        <end position="120"/>
    </location>
</feature>
<comment type="caution">
    <text evidence="3">The sequence shown here is derived from an EMBL/GenBank/DDBJ whole genome shotgun (WGS) entry which is preliminary data.</text>
</comment>
<evidence type="ECO:0000256" key="2">
    <source>
        <dbReference type="SAM" id="Phobius"/>
    </source>
</evidence>
<feature type="transmembrane region" description="Helical" evidence="2">
    <location>
        <begin position="35"/>
        <end position="58"/>
    </location>
</feature>
<keyword evidence="4" id="KW-1185">Reference proteome</keyword>
<keyword evidence="2" id="KW-0812">Transmembrane</keyword>
<evidence type="ECO:0008006" key="5">
    <source>
        <dbReference type="Google" id="ProtNLM"/>
    </source>
</evidence>
<dbReference type="RefSeq" id="WP_343772114.1">
    <property type="nucleotide sequence ID" value="NZ_BAAADV010000001.1"/>
</dbReference>
<reference evidence="3 4" key="1">
    <citation type="journal article" date="2019" name="Int. J. Syst. Evol. Microbiol.">
        <title>The Global Catalogue of Microorganisms (GCM) 10K type strain sequencing project: providing services to taxonomists for standard genome sequencing and annotation.</title>
        <authorList>
            <consortium name="The Broad Institute Genomics Platform"/>
            <consortium name="The Broad Institute Genome Sequencing Center for Infectious Disease"/>
            <person name="Wu L."/>
            <person name="Ma J."/>
        </authorList>
    </citation>
    <scope>NUCLEOTIDE SEQUENCE [LARGE SCALE GENOMIC DNA]</scope>
    <source>
        <strain evidence="3 4">JCM 16328</strain>
    </source>
</reference>
<organism evidence="3 4">
    <name type="scientific">Natronoarchaeum mannanilyticum</name>
    <dbReference type="NCBI Taxonomy" id="926360"/>
    <lineage>
        <taxon>Archaea</taxon>
        <taxon>Methanobacteriati</taxon>
        <taxon>Methanobacteriota</taxon>
        <taxon>Stenosarchaea group</taxon>
        <taxon>Halobacteria</taxon>
        <taxon>Halobacteriales</taxon>
        <taxon>Natronoarchaeaceae</taxon>
    </lineage>
</organism>
<gene>
    <name evidence="3" type="ORF">GCM10009020_03580</name>
</gene>
<feature type="transmembrane region" description="Helical" evidence="2">
    <location>
        <begin position="299"/>
        <end position="317"/>
    </location>
</feature>
<proteinExistence type="predicted"/>
<evidence type="ECO:0000313" key="3">
    <source>
        <dbReference type="EMBL" id="GAA0662393.1"/>
    </source>
</evidence>
<sequence length="423" mass="44984">MIDENRRLALASVLGINALPVVGIVWFGWHASTLLVLYWFEAGVVLLRGAFEGLFAALPAGPAGRGHVFPFDELQSKRGSIQFVGWLPPIYPRNVPVVLNTLIVLALVWPLAGIGVYAVVVDGPLSPGAPSSVALAAGGIVLGHGITAIESLRTGRYERESAHSVLSQRHVVGLLLSLLPGALWVDAADGSGAAGAWIGLAAIVCTKFAFDLYEWSASGSGDPSRIERLVSRVRADSIGEEQSVETPDGEPIERFRPDAHAVRLRGAALGAVHGVLPLSGLALAAATGLTWLWLGPAEALLVAIACLLPSVLAHLLAQDVQFGHLEYRLYESELVAYDRLLAAPQWRLSLDAVSECHTASGIVDRRTSLGTGTIRVERGDGETERLVFLPDVDGAASRLEDRARKEAHSRRSDAVARGRDGQS</sequence>
<keyword evidence="2" id="KW-1133">Transmembrane helix</keyword>
<dbReference type="Pfam" id="PF20108">
    <property type="entry name" value="DUF6498"/>
    <property type="match status" value="1"/>
</dbReference>
<name>A0AAV3T5L9_9EURY</name>
<keyword evidence="2" id="KW-0472">Membrane</keyword>
<feature type="transmembrane region" description="Helical" evidence="2">
    <location>
        <begin position="266"/>
        <end position="293"/>
    </location>
</feature>
<feature type="region of interest" description="Disordered" evidence="1">
    <location>
        <begin position="400"/>
        <end position="423"/>
    </location>
</feature>
<accession>A0AAV3T5L9</accession>
<feature type="transmembrane region" description="Helical" evidence="2">
    <location>
        <begin position="7"/>
        <end position="29"/>
    </location>
</feature>
<dbReference type="Proteomes" id="UP001500420">
    <property type="component" value="Unassembled WGS sequence"/>
</dbReference>
<evidence type="ECO:0000313" key="4">
    <source>
        <dbReference type="Proteomes" id="UP001500420"/>
    </source>
</evidence>
<evidence type="ECO:0000256" key="1">
    <source>
        <dbReference type="SAM" id="MobiDB-lite"/>
    </source>
</evidence>
<dbReference type="AlphaFoldDB" id="A0AAV3T5L9"/>
<protein>
    <recommendedName>
        <fullName evidence="5">PH domain-containing protein</fullName>
    </recommendedName>
</protein>
<dbReference type="InterPro" id="IPR045466">
    <property type="entry name" value="DUF6498"/>
</dbReference>
<feature type="transmembrane region" description="Helical" evidence="2">
    <location>
        <begin position="132"/>
        <end position="149"/>
    </location>
</feature>